<accession>A0ABV4AU89</accession>
<evidence type="ECO:0000313" key="3">
    <source>
        <dbReference type="Proteomes" id="UP001562159"/>
    </source>
</evidence>
<gene>
    <name evidence="2" type="ORF">AB7878_14780</name>
</gene>
<keyword evidence="1" id="KW-1133">Transmembrane helix</keyword>
<keyword evidence="3" id="KW-1185">Reference proteome</keyword>
<evidence type="ECO:0000256" key="1">
    <source>
        <dbReference type="SAM" id="Phobius"/>
    </source>
</evidence>
<protein>
    <submittedName>
        <fullName evidence="2">Uncharacterized protein</fullName>
    </submittedName>
</protein>
<name>A0ABV4AU89_9GAMM</name>
<keyword evidence="1" id="KW-0812">Transmembrane</keyword>
<proteinExistence type="predicted"/>
<feature type="transmembrane region" description="Helical" evidence="1">
    <location>
        <begin position="12"/>
        <end position="31"/>
    </location>
</feature>
<keyword evidence="1" id="KW-0472">Membrane</keyword>
<dbReference type="EMBL" id="JBGBPY010000001">
    <property type="protein sequence ID" value="MEY2183686.1"/>
    <property type="molecule type" value="Genomic_DNA"/>
</dbReference>
<reference evidence="2 3" key="1">
    <citation type="submission" date="2024-07" db="EMBL/GenBank/DDBJ databases">
        <title>Molecular mechanisms and environmental adaptations of flagellar loss and biofilm growth of Rhodanobacter under environmental stress.</title>
        <authorList>
            <person name="Chen M."/>
        </authorList>
    </citation>
    <scope>NUCLEOTIDE SEQUENCE [LARGE SCALE GENOMIC DNA]</scope>
    <source>
        <strain evidence="2 3">RS22</strain>
    </source>
</reference>
<dbReference type="Proteomes" id="UP001562159">
    <property type="component" value="Unassembled WGS sequence"/>
</dbReference>
<evidence type="ECO:0000313" key="2">
    <source>
        <dbReference type="EMBL" id="MEY2183686.1"/>
    </source>
</evidence>
<organism evidence="2 3">
    <name type="scientific">Rhodanobacter humi</name>
    <dbReference type="NCBI Taxonomy" id="1888173"/>
    <lineage>
        <taxon>Bacteria</taxon>
        <taxon>Pseudomonadati</taxon>
        <taxon>Pseudomonadota</taxon>
        <taxon>Gammaproteobacteria</taxon>
        <taxon>Lysobacterales</taxon>
        <taxon>Rhodanobacteraceae</taxon>
        <taxon>Rhodanobacter</taxon>
    </lineage>
</organism>
<comment type="caution">
    <text evidence="2">The sequence shown here is derived from an EMBL/GenBank/DDBJ whole genome shotgun (WGS) entry which is preliminary data.</text>
</comment>
<sequence>MHNMLMGPLWGIVAVAVVVGVATLACFIAMFKYLAHPGESSPDHPKYSILRRDR</sequence>